<name>A0A8J5IMC4_9STRA</name>
<accession>A0A8J5IMC4</accession>
<dbReference type="EMBL" id="JAENGY010000323">
    <property type="protein sequence ID" value="KAG6965866.1"/>
    <property type="molecule type" value="Genomic_DNA"/>
</dbReference>
<sequence>MPTKRRAAALGRCEARKRLPRQASGARPRRCTAPRGLIDGGVSFLQTDGQGAVLRPEDGSTSGAVGDRVLSEVERLQAVRLEPGVPERKAVDDFNLADRCRHHCAHRNSHRRQYRSACSATPTTLSYGGIVLYVERFLPHSNLKLRVTSI</sequence>
<reference evidence="1" key="1">
    <citation type="submission" date="2021-01" db="EMBL/GenBank/DDBJ databases">
        <title>Phytophthora aleatoria, a newly-described species from Pinus radiata is distinct from Phytophthora cactorum isolates based on comparative genomics.</title>
        <authorList>
            <person name="Mcdougal R."/>
            <person name="Panda P."/>
            <person name="Williams N."/>
            <person name="Studholme D.J."/>
        </authorList>
    </citation>
    <scope>NUCLEOTIDE SEQUENCE</scope>
    <source>
        <strain evidence="1">NZFS 4037</strain>
    </source>
</reference>
<keyword evidence="2" id="KW-1185">Reference proteome</keyword>
<proteinExistence type="predicted"/>
<evidence type="ECO:0000313" key="2">
    <source>
        <dbReference type="Proteomes" id="UP000709295"/>
    </source>
</evidence>
<evidence type="ECO:0000313" key="1">
    <source>
        <dbReference type="EMBL" id="KAG6965866.1"/>
    </source>
</evidence>
<dbReference type="Proteomes" id="UP000709295">
    <property type="component" value="Unassembled WGS sequence"/>
</dbReference>
<dbReference type="AlphaFoldDB" id="A0A8J5IMC4"/>
<organism evidence="1 2">
    <name type="scientific">Phytophthora aleatoria</name>
    <dbReference type="NCBI Taxonomy" id="2496075"/>
    <lineage>
        <taxon>Eukaryota</taxon>
        <taxon>Sar</taxon>
        <taxon>Stramenopiles</taxon>
        <taxon>Oomycota</taxon>
        <taxon>Peronosporomycetes</taxon>
        <taxon>Peronosporales</taxon>
        <taxon>Peronosporaceae</taxon>
        <taxon>Phytophthora</taxon>
    </lineage>
</organism>
<gene>
    <name evidence="1" type="ORF">JG688_00007006</name>
</gene>
<protein>
    <submittedName>
        <fullName evidence="1">Uncharacterized protein</fullName>
    </submittedName>
</protein>
<comment type="caution">
    <text evidence="1">The sequence shown here is derived from an EMBL/GenBank/DDBJ whole genome shotgun (WGS) entry which is preliminary data.</text>
</comment>